<dbReference type="eggNOG" id="KOG1075">
    <property type="taxonomic scope" value="Eukaryota"/>
</dbReference>
<dbReference type="SUPFAM" id="SSF56672">
    <property type="entry name" value="DNA/RNA polymerases"/>
    <property type="match status" value="1"/>
</dbReference>
<organism evidence="2 3">
    <name type="scientific">Strigamia maritima</name>
    <name type="common">European centipede</name>
    <name type="synonym">Geophilus maritimus</name>
    <dbReference type="NCBI Taxonomy" id="126957"/>
    <lineage>
        <taxon>Eukaryota</taxon>
        <taxon>Metazoa</taxon>
        <taxon>Ecdysozoa</taxon>
        <taxon>Arthropoda</taxon>
        <taxon>Myriapoda</taxon>
        <taxon>Chilopoda</taxon>
        <taxon>Pleurostigmophora</taxon>
        <taxon>Geophilomorpha</taxon>
        <taxon>Linotaeniidae</taxon>
        <taxon>Strigamia</taxon>
    </lineage>
</organism>
<name>T1IUS7_STRMM</name>
<reference evidence="3" key="1">
    <citation type="submission" date="2011-05" db="EMBL/GenBank/DDBJ databases">
        <authorList>
            <person name="Richards S.R."/>
            <person name="Qu J."/>
            <person name="Jiang H."/>
            <person name="Jhangiani S.N."/>
            <person name="Agravi P."/>
            <person name="Goodspeed R."/>
            <person name="Gross S."/>
            <person name="Mandapat C."/>
            <person name="Jackson L."/>
            <person name="Mathew T."/>
            <person name="Pu L."/>
            <person name="Thornton R."/>
            <person name="Saada N."/>
            <person name="Wilczek-Boney K.B."/>
            <person name="Lee S."/>
            <person name="Kovar C."/>
            <person name="Wu Y."/>
            <person name="Scherer S.E."/>
            <person name="Worley K.C."/>
            <person name="Muzny D.M."/>
            <person name="Gibbs R."/>
        </authorList>
    </citation>
    <scope>NUCLEOTIDE SEQUENCE</scope>
    <source>
        <strain evidence="3">Brora</strain>
    </source>
</reference>
<evidence type="ECO:0000313" key="2">
    <source>
        <dbReference type="EnsemblMetazoa" id="SMAR004906-PA"/>
    </source>
</evidence>
<dbReference type="PANTHER" id="PTHR19446">
    <property type="entry name" value="REVERSE TRANSCRIPTASES"/>
    <property type="match status" value="1"/>
</dbReference>
<accession>T1IUS7</accession>
<dbReference type="GO" id="GO:0071897">
    <property type="term" value="P:DNA biosynthetic process"/>
    <property type="evidence" value="ECO:0007669"/>
    <property type="project" value="UniProtKB-ARBA"/>
</dbReference>
<feature type="domain" description="Reverse transcriptase" evidence="1">
    <location>
        <begin position="163"/>
        <end position="386"/>
    </location>
</feature>
<dbReference type="STRING" id="126957.T1IUS7"/>
<dbReference type="Proteomes" id="UP000014500">
    <property type="component" value="Unassembled WGS sequence"/>
</dbReference>
<dbReference type="CDD" id="cd01650">
    <property type="entry name" value="RT_nLTR_like"/>
    <property type="match status" value="1"/>
</dbReference>
<evidence type="ECO:0000259" key="1">
    <source>
        <dbReference type="PROSITE" id="PS50878"/>
    </source>
</evidence>
<dbReference type="PhylomeDB" id="T1IUS7"/>
<dbReference type="AlphaFoldDB" id="T1IUS7"/>
<protein>
    <recommendedName>
        <fullName evidence="1">Reverse transcriptase domain-containing protein</fullName>
    </recommendedName>
</protein>
<proteinExistence type="predicted"/>
<evidence type="ECO:0000313" key="3">
    <source>
        <dbReference type="Proteomes" id="UP000014500"/>
    </source>
</evidence>
<reference evidence="2" key="2">
    <citation type="submission" date="2015-02" db="UniProtKB">
        <authorList>
            <consortium name="EnsemblMetazoa"/>
        </authorList>
    </citation>
    <scope>IDENTIFICATION</scope>
</reference>
<dbReference type="Pfam" id="PF00078">
    <property type="entry name" value="RVT_1"/>
    <property type="match status" value="1"/>
</dbReference>
<dbReference type="EnsemblMetazoa" id="SMAR004906-RA">
    <property type="protein sequence ID" value="SMAR004906-PA"/>
    <property type="gene ID" value="SMAR004906"/>
</dbReference>
<dbReference type="OMA" id="GCIMSLC"/>
<keyword evidence="3" id="KW-1185">Reference proteome</keyword>
<dbReference type="PROSITE" id="PS50878">
    <property type="entry name" value="RT_POL"/>
    <property type="match status" value="1"/>
</dbReference>
<dbReference type="EMBL" id="JH431556">
    <property type="status" value="NOT_ANNOTATED_CDS"/>
    <property type="molecule type" value="Genomic_DNA"/>
</dbReference>
<dbReference type="InterPro" id="IPR000477">
    <property type="entry name" value="RT_dom"/>
</dbReference>
<sequence length="386" mass="44690">MEFPVPVALNKRSCLLDDHVDYILAKKHPRALYRQKKKQRGKDIWDRVKKSADANQFWTEIKKFTRRKQIVGQNIADADWNAHFMNLLGGTDAKPPRDDLGVIEDFIYAGDEMLDADFSFAEFSAQIAKLKNKKSPGPEQLINEFLKVLSSGPRRRLLGWINEMWRQQAWLPQWRVGIICPIFKADDASLPSNYRGITLLNGIYKVITAMMAKWISSWLEENHKIKESQAGFRRGYSTRDHLFTLNSLIENRFRKKGKLYVLFLDFKVAFDSIDRTKLFEKIWKIGIRGHMFSMIKKIYEETSSCVRTAKGLTEMFWTNLGVRQGCPLSPVLFAIFLNDLEDNWIKWNMGGTLCGRWKLYCLKFADDVAIIAESAVGLQAMISELE</sequence>
<dbReference type="HOGENOM" id="CLU_000680_20_1_1"/>
<dbReference type="InterPro" id="IPR043502">
    <property type="entry name" value="DNA/RNA_pol_sf"/>
</dbReference>